<name>A0A8K0GF83_IGNLU</name>
<protein>
    <submittedName>
        <fullName evidence="1">Uncharacterized protein</fullName>
    </submittedName>
</protein>
<keyword evidence="2" id="KW-1185">Reference proteome</keyword>
<dbReference type="AlphaFoldDB" id="A0A8K0GF83"/>
<accession>A0A8K0GF83</accession>
<comment type="caution">
    <text evidence="1">The sequence shown here is derived from an EMBL/GenBank/DDBJ whole genome shotgun (WGS) entry which is preliminary data.</text>
</comment>
<dbReference type="EMBL" id="VTPC01005446">
    <property type="protein sequence ID" value="KAF2895993.1"/>
    <property type="molecule type" value="Genomic_DNA"/>
</dbReference>
<sequence>MLLSRYLTILMCFEICYSQTTLKKRAVLSRKKRYLIFPEGSNLVVSFFWRVLLLEMRLKRTLEFSREVLLQTTMSFVKGVMIKVPRLINVLGECDVPFRLPSDPSLFRTKKLRRRLHYRQRREIYSQLADALTVYVVCGFKINLRSDFLCFQAWY</sequence>
<proteinExistence type="predicted"/>
<evidence type="ECO:0000313" key="1">
    <source>
        <dbReference type="EMBL" id="KAF2895993.1"/>
    </source>
</evidence>
<evidence type="ECO:0000313" key="2">
    <source>
        <dbReference type="Proteomes" id="UP000801492"/>
    </source>
</evidence>
<reference evidence="1" key="1">
    <citation type="submission" date="2019-08" db="EMBL/GenBank/DDBJ databases">
        <title>The genome of the North American firefly Photinus pyralis.</title>
        <authorList>
            <consortium name="Photinus pyralis genome working group"/>
            <person name="Fallon T.R."/>
            <person name="Sander Lower S.E."/>
            <person name="Weng J.-K."/>
        </authorList>
    </citation>
    <scope>NUCLEOTIDE SEQUENCE</scope>
    <source>
        <strain evidence="1">TRF0915ILg1</strain>
        <tissue evidence="1">Whole body</tissue>
    </source>
</reference>
<dbReference type="OrthoDB" id="8180611at2759"/>
<dbReference type="Proteomes" id="UP000801492">
    <property type="component" value="Unassembled WGS sequence"/>
</dbReference>
<gene>
    <name evidence="1" type="ORF">ILUMI_10179</name>
</gene>
<organism evidence="1 2">
    <name type="scientific">Ignelater luminosus</name>
    <name type="common">Cucubano</name>
    <name type="synonym">Pyrophorus luminosus</name>
    <dbReference type="NCBI Taxonomy" id="2038154"/>
    <lineage>
        <taxon>Eukaryota</taxon>
        <taxon>Metazoa</taxon>
        <taxon>Ecdysozoa</taxon>
        <taxon>Arthropoda</taxon>
        <taxon>Hexapoda</taxon>
        <taxon>Insecta</taxon>
        <taxon>Pterygota</taxon>
        <taxon>Neoptera</taxon>
        <taxon>Endopterygota</taxon>
        <taxon>Coleoptera</taxon>
        <taxon>Polyphaga</taxon>
        <taxon>Elateriformia</taxon>
        <taxon>Elateroidea</taxon>
        <taxon>Elateridae</taxon>
        <taxon>Agrypninae</taxon>
        <taxon>Pyrophorini</taxon>
        <taxon>Ignelater</taxon>
    </lineage>
</organism>